<keyword evidence="2" id="KW-0449">Lipoprotein</keyword>
<organism evidence="2 3">
    <name type="scientific">Haloferula helveola</name>
    <dbReference type="NCBI Taxonomy" id="490095"/>
    <lineage>
        <taxon>Bacteria</taxon>
        <taxon>Pseudomonadati</taxon>
        <taxon>Verrucomicrobiota</taxon>
        <taxon>Verrucomicrobiia</taxon>
        <taxon>Verrucomicrobiales</taxon>
        <taxon>Verrucomicrobiaceae</taxon>
        <taxon>Haloferula</taxon>
    </lineage>
</organism>
<protein>
    <submittedName>
        <fullName evidence="2">Lipoprotein</fullName>
    </submittedName>
</protein>
<evidence type="ECO:0000256" key="1">
    <source>
        <dbReference type="SAM" id="MobiDB-lite"/>
    </source>
</evidence>
<dbReference type="EMBL" id="AP024702">
    <property type="protein sequence ID" value="BCX47335.1"/>
    <property type="molecule type" value="Genomic_DNA"/>
</dbReference>
<name>A0ABM7RJY8_9BACT</name>
<proteinExistence type="predicted"/>
<evidence type="ECO:0000313" key="3">
    <source>
        <dbReference type="Proteomes" id="UP001374893"/>
    </source>
</evidence>
<keyword evidence="3" id="KW-1185">Reference proteome</keyword>
<dbReference type="Proteomes" id="UP001374893">
    <property type="component" value="Chromosome"/>
</dbReference>
<gene>
    <name evidence="2" type="ORF">HAHE_12430</name>
</gene>
<reference evidence="2 3" key="1">
    <citation type="submission" date="2021-06" db="EMBL/GenBank/DDBJ databases">
        <title>Complete genome of Haloferula helveola possessing various polysaccharide degrading enzymes.</title>
        <authorList>
            <person name="Takami H."/>
            <person name="Huang C."/>
            <person name="Hamasaki K."/>
        </authorList>
    </citation>
    <scope>NUCLEOTIDE SEQUENCE [LARGE SCALE GENOMIC DNA]</scope>
    <source>
        <strain evidence="2 3">CN-1</strain>
    </source>
</reference>
<evidence type="ECO:0000313" key="2">
    <source>
        <dbReference type="EMBL" id="BCX47335.1"/>
    </source>
</evidence>
<feature type="region of interest" description="Disordered" evidence="1">
    <location>
        <begin position="299"/>
        <end position="333"/>
    </location>
</feature>
<sequence length="333" mass="37382">MTTLPDLTEHLHVGGRFCYPDWEAIGEIIEEKLPESERSDAWMDVSHQWVNRIRSGLGGGYQVHETPNFLLVTEAPDHVVRGAKEFLEEALKRILGSLHGVTSDDGYGKHVVFIFGKLADYYDYIDPFYPDGEHPMSGGVCLSGAGYVHFALPATDYSSYRTVFVHELTHACVTHLPIPTWLNEALAMRMEEWVCGTQVFHLDAEMYGKHEDHWNEHTIQQFWTGESWNLQGDSFELSYNLAQVLWRKIEVDIGPPREVLLEFAAKADWEDAGEGAFRALFDLSLGELVADFLGEGPWAPDPTMWPEPGQAQTKTASSRLPGGLALSRTSTVS</sequence>
<accession>A0ABM7RJY8</accession>
<dbReference type="RefSeq" id="WP_338689475.1">
    <property type="nucleotide sequence ID" value="NZ_AP024702.1"/>
</dbReference>